<feature type="region of interest" description="Disordered" evidence="1">
    <location>
        <begin position="1"/>
        <end position="20"/>
    </location>
</feature>
<evidence type="ECO:0000313" key="2">
    <source>
        <dbReference type="EMBL" id="GAA3517975.1"/>
    </source>
</evidence>
<dbReference type="EMBL" id="BAABBB010000003">
    <property type="protein sequence ID" value="GAA3517975.1"/>
    <property type="molecule type" value="Genomic_DNA"/>
</dbReference>
<protein>
    <submittedName>
        <fullName evidence="2">Uncharacterized protein</fullName>
    </submittedName>
</protein>
<accession>A0ABP6UQE0</accession>
<name>A0ABP6UQE0_9ACTN</name>
<dbReference type="RefSeq" id="WP_246592649.1">
    <property type="nucleotide sequence ID" value="NZ_BAABBB010000003.1"/>
</dbReference>
<reference evidence="3" key="1">
    <citation type="journal article" date="2019" name="Int. J. Syst. Evol. Microbiol.">
        <title>The Global Catalogue of Microorganisms (GCM) 10K type strain sequencing project: providing services to taxonomists for standard genome sequencing and annotation.</title>
        <authorList>
            <consortium name="The Broad Institute Genomics Platform"/>
            <consortium name="The Broad Institute Genome Sequencing Center for Infectious Disease"/>
            <person name="Wu L."/>
            <person name="Ma J."/>
        </authorList>
    </citation>
    <scope>NUCLEOTIDE SEQUENCE [LARGE SCALE GENOMIC DNA]</scope>
    <source>
        <strain evidence="3">JCM 17460</strain>
    </source>
</reference>
<comment type="caution">
    <text evidence="2">The sequence shown here is derived from an EMBL/GenBank/DDBJ whole genome shotgun (WGS) entry which is preliminary data.</text>
</comment>
<keyword evidence="3" id="KW-1185">Reference proteome</keyword>
<sequence>MENIEKVASPPAPATSRVPSPPEALYGLGIIGAWVWFWRAADGFGEHLWALVQGVFWPAYLVYDAFRALRG</sequence>
<dbReference type="Proteomes" id="UP001500301">
    <property type="component" value="Unassembled WGS sequence"/>
</dbReference>
<gene>
    <name evidence="2" type="ORF">GCM10022263_02100</name>
</gene>
<proteinExistence type="predicted"/>
<evidence type="ECO:0000256" key="1">
    <source>
        <dbReference type="SAM" id="MobiDB-lite"/>
    </source>
</evidence>
<organism evidence="2 3">
    <name type="scientific">Nocardioides daeguensis</name>
    <dbReference type="NCBI Taxonomy" id="908359"/>
    <lineage>
        <taxon>Bacteria</taxon>
        <taxon>Bacillati</taxon>
        <taxon>Actinomycetota</taxon>
        <taxon>Actinomycetes</taxon>
        <taxon>Propionibacteriales</taxon>
        <taxon>Nocardioidaceae</taxon>
        <taxon>Nocardioides</taxon>
    </lineage>
</organism>
<evidence type="ECO:0000313" key="3">
    <source>
        <dbReference type="Proteomes" id="UP001500301"/>
    </source>
</evidence>